<dbReference type="InterPro" id="IPR011701">
    <property type="entry name" value="MFS"/>
</dbReference>
<feature type="transmembrane region" description="Helical" evidence="6">
    <location>
        <begin position="159"/>
        <end position="180"/>
    </location>
</feature>
<dbReference type="SUPFAM" id="SSF103473">
    <property type="entry name" value="MFS general substrate transporter"/>
    <property type="match status" value="1"/>
</dbReference>
<keyword evidence="8" id="KW-1185">Reference proteome</keyword>
<feature type="transmembrane region" description="Helical" evidence="6">
    <location>
        <begin position="186"/>
        <end position="209"/>
    </location>
</feature>
<evidence type="ECO:0000256" key="5">
    <source>
        <dbReference type="ARBA" id="ARBA00023136"/>
    </source>
</evidence>
<dbReference type="AlphaFoldDB" id="A0A9W8HCB4"/>
<keyword evidence="4 6" id="KW-1133">Transmembrane helix</keyword>
<keyword evidence="5 6" id="KW-0472">Membrane</keyword>
<feature type="transmembrane region" description="Helical" evidence="6">
    <location>
        <begin position="320"/>
        <end position="341"/>
    </location>
</feature>
<dbReference type="GO" id="GO:0016020">
    <property type="term" value="C:membrane"/>
    <property type="evidence" value="ECO:0007669"/>
    <property type="project" value="UniProtKB-SubCell"/>
</dbReference>
<dbReference type="PANTHER" id="PTHR43791:SF36">
    <property type="entry name" value="TRANSPORTER, PUTATIVE (AFU_ORTHOLOGUE AFUA_6G08340)-RELATED"/>
    <property type="match status" value="1"/>
</dbReference>
<dbReference type="InterPro" id="IPR036259">
    <property type="entry name" value="MFS_trans_sf"/>
</dbReference>
<evidence type="ECO:0000313" key="7">
    <source>
        <dbReference type="EMBL" id="KAJ2779600.1"/>
    </source>
</evidence>
<dbReference type="Proteomes" id="UP001140217">
    <property type="component" value="Unassembled WGS sequence"/>
</dbReference>
<name>A0A9W8HCB4_9FUNG</name>
<keyword evidence="2" id="KW-0813">Transport</keyword>
<organism evidence="7 8">
    <name type="scientific">Coemansia javaensis</name>
    <dbReference type="NCBI Taxonomy" id="2761396"/>
    <lineage>
        <taxon>Eukaryota</taxon>
        <taxon>Fungi</taxon>
        <taxon>Fungi incertae sedis</taxon>
        <taxon>Zoopagomycota</taxon>
        <taxon>Kickxellomycotina</taxon>
        <taxon>Kickxellomycetes</taxon>
        <taxon>Kickxellales</taxon>
        <taxon>Kickxellaceae</taxon>
        <taxon>Coemansia</taxon>
    </lineage>
</organism>
<dbReference type="Gene3D" id="1.20.1250.20">
    <property type="entry name" value="MFS general substrate transporter like domains"/>
    <property type="match status" value="1"/>
</dbReference>
<proteinExistence type="predicted"/>
<feature type="transmembrane region" description="Helical" evidence="6">
    <location>
        <begin position="66"/>
        <end position="85"/>
    </location>
</feature>
<feature type="transmembrane region" description="Helical" evidence="6">
    <location>
        <begin position="660"/>
        <end position="682"/>
    </location>
</feature>
<dbReference type="GO" id="GO:0022857">
    <property type="term" value="F:transmembrane transporter activity"/>
    <property type="evidence" value="ECO:0007669"/>
    <property type="project" value="InterPro"/>
</dbReference>
<evidence type="ECO:0000256" key="6">
    <source>
        <dbReference type="SAM" id="Phobius"/>
    </source>
</evidence>
<gene>
    <name evidence="7" type="ORF">H4R18_003908</name>
</gene>
<evidence type="ECO:0000256" key="1">
    <source>
        <dbReference type="ARBA" id="ARBA00004141"/>
    </source>
</evidence>
<feature type="transmembrane region" description="Helical" evidence="6">
    <location>
        <begin position="97"/>
        <end position="115"/>
    </location>
</feature>
<evidence type="ECO:0008006" key="9">
    <source>
        <dbReference type="Google" id="ProtNLM"/>
    </source>
</evidence>
<dbReference type="OrthoDB" id="2985014at2759"/>
<evidence type="ECO:0000256" key="3">
    <source>
        <dbReference type="ARBA" id="ARBA00022692"/>
    </source>
</evidence>
<dbReference type="EMBL" id="JANBUL010000170">
    <property type="protein sequence ID" value="KAJ2779600.1"/>
    <property type="molecule type" value="Genomic_DNA"/>
</dbReference>
<feature type="transmembrane region" description="Helical" evidence="6">
    <location>
        <begin position="541"/>
        <end position="561"/>
    </location>
</feature>
<feature type="transmembrane region" description="Helical" evidence="6">
    <location>
        <begin position="294"/>
        <end position="314"/>
    </location>
</feature>
<dbReference type="PANTHER" id="PTHR43791">
    <property type="entry name" value="PERMEASE-RELATED"/>
    <property type="match status" value="1"/>
</dbReference>
<evidence type="ECO:0000313" key="8">
    <source>
        <dbReference type="Proteomes" id="UP001140217"/>
    </source>
</evidence>
<evidence type="ECO:0000256" key="4">
    <source>
        <dbReference type="ARBA" id="ARBA00022989"/>
    </source>
</evidence>
<feature type="transmembrane region" description="Helical" evidence="6">
    <location>
        <begin position="505"/>
        <end position="529"/>
    </location>
</feature>
<feature type="transmembrane region" description="Helical" evidence="6">
    <location>
        <begin position="606"/>
        <end position="624"/>
    </location>
</feature>
<feature type="transmembrane region" description="Helical" evidence="6">
    <location>
        <begin position="380"/>
        <end position="400"/>
    </location>
</feature>
<protein>
    <recommendedName>
        <fullName evidence="9">MFS general substrate transporter</fullName>
    </recommendedName>
</protein>
<dbReference type="Pfam" id="PF07690">
    <property type="entry name" value="MFS_1"/>
    <property type="match status" value="1"/>
</dbReference>
<sequence length="714" mass="76724">MQRTGEAEPLLGRKERGELAAYVRKCDRRVMALLCAGYAADSVSKMTLANAKVAGIAGDLGMGDGAFGWALGMYYVGSFLCHVPANLAMKKAHPGRWLAGTMLAWAAVTAATALVRTGPQLAACRFLFGAAQAGYQTGSLYYISAWYPRGMVRRRTGFFYASAGVGGVIVGPLCSAVMALDTGLRGWQNIFAAAGLLGALCGGVCLAMLPDYPDRARFLAPDELRVARRIMAQHNTLDGRRHISAAQVRMAVADARIWLWALIDFCANAATQVNGMFGPTIIADQGYSPRAAQALTALTNFMAFCGMASVAYVARAAGGSAVAIALSNALTAAGFVLALAAPGAGARMAALLLFSFASPQPAAHGPAWAMANQQGDTKPAIAAALVSMLGGLGPLTTAFAYRDADRPRYVPGHAACLAMTVLCFIATLALRTTLRRENARRDRCPRDISALSPEQVRDLADAHPDFRYRLLKDGDEYKKEVAEAVKEGKMTNPKERGKRQRTIRLLSCVFLVVLFGISLMRLIVAASLATYTNINVSLQGLRELVCCMWSAAFFWYLLLLGHSKRSYHEEKVRLRHNVGNMNKGVDYEIDRAVVGAMPYFMLKTSVRAIVVGGFLFMLPMTVIADPLSVVMMSDGTVGIQKFQTEAGDAVYFYKPPIDMHNLFCASVVIHVGCMVTGLNLMICGLRMASQRKTIAKAKAAAAKETEDETKEPAA</sequence>
<keyword evidence="3 6" id="KW-0812">Transmembrane</keyword>
<comment type="caution">
    <text evidence="7">The sequence shown here is derived from an EMBL/GenBank/DDBJ whole genome shotgun (WGS) entry which is preliminary data.</text>
</comment>
<reference evidence="7" key="1">
    <citation type="submission" date="2022-07" db="EMBL/GenBank/DDBJ databases">
        <title>Phylogenomic reconstructions and comparative analyses of Kickxellomycotina fungi.</title>
        <authorList>
            <person name="Reynolds N.K."/>
            <person name="Stajich J.E."/>
            <person name="Barry K."/>
            <person name="Grigoriev I.V."/>
            <person name="Crous P."/>
            <person name="Smith M.E."/>
        </authorList>
    </citation>
    <scope>NUCLEOTIDE SEQUENCE</scope>
    <source>
        <strain evidence="7">NBRC 105414</strain>
    </source>
</reference>
<accession>A0A9W8HCB4</accession>
<feature type="transmembrane region" description="Helical" evidence="6">
    <location>
        <begin position="127"/>
        <end position="147"/>
    </location>
</feature>
<evidence type="ECO:0000256" key="2">
    <source>
        <dbReference type="ARBA" id="ARBA00022448"/>
    </source>
</evidence>
<comment type="subcellular location">
    <subcellularLocation>
        <location evidence="1">Membrane</location>
        <topology evidence="1">Multi-pass membrane protein</topology>
    </subcellularLocation>
</comment>
<feature type="transmembrane region" description="Helical" evidence="6">
    <location>
        <begin position="412"/>
        <end position="430"/>
    </location>
</feature>